<keyword evidence="2" id="KW-0808">Transferase</keyword>
<dbReference type="SUPFAM" id="SSF53335">
    <property type="entry name" value="S-adenosyl-L-methionine-dependent methyltransferases"/>
    <property type="match status" value="1"/>
</dbReference>
<dbReference type="AlphaFoldDB" id="A0A4P6K420"/>
<proteinExistence type="predicted"/>
<keyword evidence="3" id="KW-1185">Reference proteome</keyword>
<sequence>MKGFSMQSRDPALIEFIEFLDGARLVSSVQEQKRITAEMLALQSGEKVLDIGCGTGDDLCDMAPLVAPAGRCVGVDLKEGMIEEARTRARQKRLPVEFLQADIYTLPFADQTFDVARAERVFEHLQRPVQALQEMIRVTRSGGRILVASPDMDTNLIDHPNRQITRKIQHFECDRRPNGSAGHKLYGLFWDAGLTDLQVRAVVHTTLDYKEMLSFLDIRERVEAAQKAGVITIDEAQIWLEQLAQAGQAGRYFMSTNHYVVYGRKP</sequence>
<reference evidence="2 3" key="1">
    <citation type="submission" date="2019-01" db="EMBL/GenBank/DDBJ databases">
        <title>Ktedonosporobacter rubrisoli SCAWS-G2.</title>
        <authorList>
            <person name="Huang Y."/>
            <person name="Yan B."/>
        </authorList>
    </citation>
    <scope>NUCLEOTIDE SEQUENCE [LARGE SCALE GENOMIC DNA]</scope>
    <source>
        <strain evidence="2 3">SCAWS-G2</strain>
    </source>
</reference>
<dbReference type="InterPro" id="IPR029063">
    <property type="entry name" value="SAM-dependent_MTases_sf"/>
</dbReference>
<dbReference type="InterPro" id="IPR050447">
    <property type="entry name" value="Erg6_SMT_methyltransf"/>
</dbReference>
<dbReference type="CDD" id="cd02440">
    <property type="entry name" value="AdoMet_MTases"/>
    <property type="match status" value="1"/>
</dbReference>
<evidence type="ECO:0000259" key="1">
    <source>
        <dbReference type="Pfam" id="PF13847"/>
    </source>
</evidence>
<evidence type="ECO:0000313" key="2">
    <source>
        <dbReference type="EMBL" id="QBD82712.1"/>
    </source>
</evidence>
<dbReference type="PANTHER" id="PTHR44068">
    <property type="entry name" value="ZGC:194242"/>
    <property type="match status" value="1"/>
</dbReference>
<dbReference type="Gene3D" id="3.40.50.150">
    <property type="entry name" value="Vaccinia Virus protein VP39"/>
    <property type="match status" value="1"/>
</dbReference>
<gene>
    <name evidence="2" type="ORF">EPA93_44800</name>
</gene>
<protein>
    <submittedName>
        <fullName evidence="2">Methyltransferase domain-containing protein</fullName>
    </submittedName>
</protein>
<dbReference type="InterPro" id="IPR025714">
    <property type="entry name" value="Methyltranfer_dom"/>
</dbReference>
<organism evidence="2 3">
    <name type="scientific">Ktedonosporobacter rubrisoli</name>
    <dbReference type="NCBI Taxonomy" id="2509675"/>
    <lineage>
        <taxon>Bacteria</taxon>
        <taxon>Bacillati</taxon>
        <taxon>Chloroflexota</taxon>
        <taxon>Ktedonobacteria</taxon>
        <taxon>Ktedonobacterales</taxon>
        <taxon>Ktedonosporobacteraceae</taxon>
        <taxon>Ktedonosporobacter</taxon>
    </lineage>
</organism>
<dbReference type="OrthoDB" id="9757640at2"/>
<dbReference type="Proteomes" id="UP000290365">
    <property type="component" value="Chromosome"/>
</dbReference>
<dbReference type="GO" id="GO:0008168">
    <property type="term" value="F:methyltransferase activity"/>
    <property type="evidence" value="ECO:0007669"/>
    <property type="project" value="UniProtKB-KW"/>
</dbReference>
<dbReference type="Pfam" id="PF13847">
    <property type="entry name" value="Methyltransf_31"/>
    <property type="match status" value="1"/>
</dbReference>
<dbReference type="GO" id="GO:0032259">
    <property type="term" value="P:methylation"/>
    <property type="evidence" value="ECO:0007669"/>
    <property type="project" value="UniProtKB-KW"/>
</dbReference>
<accession>A0A4P6K420</accession>
<dbReference type="KEGG" id="kbs:EPA93_44800"/>
<keyword evidence="2" id="KW-0489">Methyltransferase</keyword>
<dbReference type="PANTHER" id="PTHR44068:SF11">
    <property type="entry name" value="GERANYL DIPHOSPHATE 2-C-METHYLTRANSFERASE"/>
    <property type="match status" value="1"/>
</dbReference>
<name>A0A4P6K420_KTERU</name>
<evidence type="ECO:0000313" key="3">
    <source>
        <dbReference type="Proteomes" id="UP000290365"/>
    </source>
</evidence>
<feature type="domain" description="Methyltransferase" evidence="1">
    <location>
        <begin position="43"/>
        <end position="162"/>
    </location>
</feature>
<dbReference type="EMBL" id="CP035758">
    <property type="protein sequence ID" value="QBD82712.1"/>
    <property type="molecule type" value="Genomic_DNA"/>
</dbReference>